<keyword evidence="3 5" id="KW-1133">Transmembrane helix</keyword>
<keyword evidence="4 5" id="KW-0472">Membrane</keyword>
<feature type="transmembrane region" description="Helical" evidence="5">
    <location>
        <begin position="42"/>
        <end position="60"/>
    </location>
</feature>
<sequence>MWWLLLAAVAVIAELFTGTFVLLMLAAGALVASLVGLAGAPGWIQGIAFVVVSVLSLAVVRPWMKHRWFRQDADAASMGLAVTEGADALVVERVDADNGLVKIGGELWRARPYDATKTYVPGDRVRVVKVDGATALVWRD</sequence>
<dbReference type="GO" id="GO:0005886">
    <property type="term" value="C:plasma membrane"/>
    <property type="evidence" value="ECO:0007669"/>
    <property type="project" value="TreeGrafter"/>
</dbReference>
<organism evidence="7 8">
    <name type="scientific">Catellatospora citrea</name>
    <dbReference type="NCBI Taxonomy" id="53366"/>
    <lineage>
        <taxon>Bacteria</taxon>
        <taxon>Bacillati</taxon>
        <taxon>Actinomycetota</taxon>
        <taxon>Actinomycetes</taxon>
        <taxon>Micromonosporales</taxon>
        <taxon>Micromonosporaceae</taxon>
        <taxon>Catellatospora</taxon>
    </lineage>
</organism>
<keyword evidence="8" id="KW-1185">Reference proteome</keyword>
<dbReference type="Gene3D" id="2.40.50.140">
    <property type="entry name" value="Nucleic acid-binding proteins"/>
    <property type="match status" value="1"/>
</dbReference>
<dbReference type="AlphaFoldDB" id="A0A8J3KH70"/>
<accession>A0A8J3KH70</accession>
<dbReference type="SUPFAM" id="SSF141322">
    <property type="entry name" value="NfeD domain-like"/>
    <property type="match status" value="1"/>
</dbReference>
<keyword evidence="2 5" id="KW-0812">Transmembrane</keyword>
<dbReference type="PANTHER" id="PTHR33507">
    <property type="entry name" value="INNER MEMBRANE PROTEIN YBBJ"/>
    <property type="match status" value="1"/>
</dbReference>
<proteinExistence type="predicted"/>
<dbReference type="Pfam" id="PF01957">
    <property type="entry name" value="NfeD"/>
    <property type="match status" value="1"/>
</dbReference>
<feature type="domain" description="NfeD-like C-terminal" evidence="6">
    <location>
        <begin position="87"/>
        <end position="139"/>
    </location>
</feature>
<evidence type="ECO:0000256" key="2">
    <source>
        <dbReference type="ARBA" id="ARBA00022692"/>
    </source>
</evidence>
<protein>
    <submittedName>
        <fullName evidence="7">Membrane protein</fullName>
    </submittedName>
</protein>
<gene>
    <name evidence="7" type="ORF">Cci01nite_01280</name>
</gene>
<reference evidence="7 8" key="1">
    <citation type="submission" date="2021-01" db="EMBL/GenBank/DDBJ databases">
        <title>Whole genome shotgun sequence of Catellatospora citrea NBRC 14495.</title>
        <authorList>
            <person name="Komaki H."/>
            <person name="Tamura T."/>
        </authorList>
    </citation>
    <scope>NUCLEOTIDE SEQUENCE [LARGE SCALE GENOMIC DNA]</scope>
    <source>
        <strain evidence="7 8">NBRC 14495</strain>
    </source>
</reference>
<evidence type="ECO:0000313" key="8">
    <source>
        <dbReference type="Proteomes" id="UP000659904"/>
    </source>
</evidence>
<name>A0A8J3KH70_9ACTN</name>
<evidence type="ECO:0000256" key="4">
    <source>
        <dbReference type="ARBA" id="ARBA00023136"/>
    </source>
</evidence>
<evidence type="ECO:0000259" key="6">
    <source>
        <dbReference type="Pfam" id="PF01957"/>
    </source>
</evidence>
<dbReference type="InterPro" id="IPR002810">
    <property type="entry name" value="NfeD-like_C"/>
</dbReference>
<dbReference type="InterPro" id="IPR012340">
    <property type="entry name" value="NA-bd_OB-fold"/>
</dbReference>
<dbReference type="EMBL" id="BONH01000001">
    <property type="protein sequence ID" value="GIF95034.1"/>
    <property type="molecule type" value="Genomic_DNA"/>
</dbReference>
<evidence type="ECO:0000313" key="7">
    <source>
        <dbReference type="EMBL" id="GIF95034.1"/>
    </source>
</evidence>
<dbReference type="InterPro" id="IPR052165">
    <property type="entry name" value="Membrane_assoc_protease"/>
</dbReference>
<evidence type="ECO:0000256" key="3">
    <source>
        <dbReference type="ARBA" id="ARBA00022989"/>
    </source>
</evidence>
<comment type="caution">
    <text evidence="7">The sequence shown here is derived from an EMBL/GenBank/DDBJ whole genome shotgun (WGS) entry which is preliminary data.</text>
</comment>
<dbReference type="Proteomes" id="UP000659904">
    <property type="component" value="Unassembled WGS sequence"/>
</dbReference>
<evidence type="ECO:0000256" key="5">
    <source>
        <dbReference type="SAM" id="Phobius"/>
    </source>
</evidence>
<evidence type="ECO:0000256" key="1">
    <source>
        <dbReference type="ARBA" id="ARBA00004141"/>
    </source>
</evidence>
<comment type="subcellular location">
    <subcellularLocation>
        <location evidence="1">Membrane</location>
        <topology evidence="1">Multi-pass membrane protein</topology>
    </subcellularLocation>
</comment>
<dbReference type="PANTHER" id="PTHR33507:SF3">
    <property type="entry name" value="INNER MEMBRANE PROTEIN YBBJ"/>
    <property type="match status" value="1"/>
</dbReference>